<evidence type="ECO:0000313" key="5">
    <source>
        <dbReference type="Proteomes" id="UP000000245"/>
    </source>
</evidence>
<dbReference type="eggNOG" id="COG1729">
    <property type="taxonomic scope" value="Bacteria"/>
</dbReference>
<dbReference type="Gene3D" id="1.25.40.10">
    <property type="entry name" value="Tetratricopeptide repeat domain"/>
    <property type="match status" value="1"/>
</dbReference>
<organism evidence="4 5">
    <name type="scientific">Acidiphilium cryptum (strain JF-5)</name>
    <dbReference type="NCBI Taxonomy" id="349163"/>
    <lineage>
        <taxon>Bacteria</taxon>
        <taxon>Pseudomonadati</taxon>
        <taxon>Pseudomonadota</taxon>
        <taxon>Alphaproteobacteria</taxon>
        <taxon>Acetobacterales</taxon>
        <taxon>Acidocellaceae</taxon>
        <taxon>Acidiphilium</taxon>
    </lineage>
</organism>
<protein>
    <submittedName>
        <fullName evidence="4">Uncharacterized protein-like protein</fullName>
    </submittedName>
</protein>
<reference evidence="4 5" key="1">
    <citation type="submission" date="2007-05" db="EMBL/GenBank/DDBJ databases">
        <title>Complete sequence of chromosome of Acidiphilium cryptum JF-5.</title>
        <authorList>
            <consortium name="US DOE Joint Genome Institute"/>
            <person name="Copeland A."/>
            <person name="Lucas S."/>
            <person name="Lapidus A."/>
            <person name="Barry K."/>
            <person name="Detter J.C."/>
            <person name="Glavina del Rio T."/>
            <person name="Hammon N."/>
            <person name="Israni S."/>
            <person name="Dalin E."/>
            <person name="Tice H."/>
            <person name="Pitluck S."/>
            <person name="Sims D."/>
            <person name="Brettin T."/>
            <person name="Bruce D."/>
            <person name="Han C."/>
            <person name="Schmutz J."/>
            <person name="Larimer F."/>
            <person name="Land M."/>
            <person name="Hauser L."/>
            <person name="Kyrpides N."/>
            <person name="Kim E."/>
            <person name="Magnuson T."/>
            <person name="Richardson P."/>
        </authorList>
    </citation>
    <scope>NUCLEOTIDE SEQUENCE [LARGE SCALE GENOMIC DNA]</scope>
    <source>
        <strain evidence="4 5">JF-5</strain>
    </source>
</reference>
<evidence type="ECO:0000313" key="4">
    <source>
        <dbReference type="EMBL" id="ABQ29589.1"/>
    </source>
</evidence>
<keyword evidence="5" id="KW-1185">Reference proteome</keyword>
<proteinExistence type="predicted"/>
<accession>A5FVF7</accession>
<dbReference type="AlphaFoldDB" id="A5FVF7"/>
<keyword evidence="1" id="KW-0175">Coiled coil</keyword>
<feature type="compositionally biased region" description="Low complexity" evidence="2">
    <location>
        <begin position="171"/>
        <end position="181"/>
    </location>
</feature>
<feature type="region of interest" description="Disordered" evidence="2">
    <location>
        <begin position="52"/>
        <end position="79"/>
    </location>
</feature>
<feature type="region of interest" description="Disordered" evidence="2">
    <location>
        <begin position="129"/>
        <end position="181"/>
    </location>
</feature>
<name>A5FVF7_ACICJ</name>
<evidence type="ECO:0000256" key="3">
    <source>
        <dbReference type="SAM" id="SignalP"/>
    </source>
</evidence>
<feature type="compositionally biased region" description="Low complexity" evidence="2">
    <location>
        <begin position="139"/>
        <end position="157"/>
    </location>
</feature>
<dbReference type="InterPro" id="IPR011990">
    <property type="entry name" value="TPR-like_helical_dom_sf"/>
</dbReference>
<feature type="chain" id="PRO_5002683123" evidence="3">
    <location>
        <begin position="27"/>
        <end position="305"/>
    </location>
</feature>
<dbReference type="Proteomes" id="UP000000245">
    <property type="component" value="Chromosome"/>
</dbReference>
<dbReference type="STRING" id="349163.Acry_0364"/>
<dbReference type="Pfam" id="PF13432">
    <property type="entry name" value="TPR_16"/>
    <property type="match status" value="1"/>
</dbReference>
<feature type="signal peptide" evidence="3">
    <location>
        <begin position="1"/>
        <end position="26"/>
    </location>
</feature>
<sequence length="305" mass="31977">MRRPMLKTLYAAGVAVAILLPAAARAQMITSREGIALENQILELKHQIRTMQTGGGNGSSVLGAPAPSAPERSGQAPSSDLVASLLDRVHTLNGEVQDLRGRVDTLEHEVATQHDEIKQEIGNLKFQLEQGGKPGFQTPANAAEGAPPAAPSSAQEPHTLGTLPREPARPTPETAAPARAEASLGAARAALSHHDYRAAEADAHAVIAKQGKQAGHGEASLILAQSLFHQGRHQEAAIAFDDAYNADRAGPHAPDALLGLANSLTAIHQNQEACDTLDSLTSQFSSPSPSLKARVEAARRRAACH</sequence>
<gene>
    <name evidence="4" type="ordered locus">Acry_0364</name>
</gene>
<keyword evidence="3" id="KW-0732">Signal</keyword>
<dbReference type="SUPFAM" id="SSF48452">
    <property type="entry name" value="TPR-like"/>
    <property type="match status" value="1"/>
</dbReference>
<dbReference type="EMBL" id="CP000697">
    <property type="protein sequence ID" value="ABQ29589.1"/>
    <property type="molecule type" value="Genomic_DNA"/>
</dbReference>
<feature type="coiled-coil region" evidence="1">
    <location>
        <begin position="89"/>
        <end position="116"/>
    </location>
</feature>
<dbReference type="KEGG" id="acr:Acry_0364"/>
<evidence type="ECO:0000256" key="2">
    <source>
        <dbReference type="SAM" id="MobiDB-lite"/>
    </source>
</evidence>
<evidence type="ECO:0000256" key="1">
    <source>
        <dbReference type="SAM" id="Coils"/>
    </source>
</evidence>
<dbReference type="HOGENOM" id="CLU_084725_0_0_5"/>